<organism evidence="1 2">
    <name type="scientific">Candidatus Nitrosocaldus cavascurensis</name>
    <dbReference type="NCBI Taxonomy" id="2058097"/>
    <lineage>
        <taxon>Archaea</taxon>
        <taxon>Nitrososphaerota</taxon>
        <taxon>Nitrososphaeria</taxon>
        <taxon>Candidatus Nitrosocaldales</taxon>
        <taxon>Candidatus Nitrosocaldaceae</taxon>
        <taxon>Candidatus Nitrosocaldus</taxon>
    </lineage>
</organism>
<dbReference type="SUPFAM" id="SSF101898">
    <property type="entry name" value="NHL repeat"/>
    <property type="match status" value="2"/>
</dbReference>
<name>A0A2K5AS50_9ARCH</name>
<dbReference type="Proteomes" id="UP000236248">
    <property type="component" value="Chromosome NCAV"/>
</dbReference>
<proteinExistence type="predicted"/>
<dbReference type="GeneID" id="41595291"/>
<dbReference type="PANTHER" id="PTHR40274:SF3">
    <property type="entry name" value="VIRGINIAMYCIN B LYASE"/>
    <property type="match status" value="1"/>
</dbReference>
<dbReference type="Gene3D" id="2.130.10.10">
    <property type="entry name" value="YVTN repeat-like/Quinoprotein amine dehydrogenase"/>
    <property type="match status" value="2"/>
</dbReference>
<dbReference type="InterPro" id="IPR051344">
    <property type="entry name" value="Vgb"/>
</dbReference>
<dbReference type="InterPro" id="IPR015943">
    <property type="entry name" value="WD40/YVTN_repeat-like_dom_sf"/>
</dbReference>
<sequence>MPKRGSSKGISTGKKIIIFGVIAALVASTFAIVYSSRLAEEQQTKQLEEARKKQEEIFKLSRCGDGIVRSNNFIKEYMLPEECAMPVGITVDNDGKVWTASAVTNSVFMLDPRTGQFKEFKLPSQGSDRDRANIPLPMWALAFDDNGRLWITDSENNSIWMLNTHLLNTSINEAFKEFKLQKAEPFGTSMPVDMRVSKDRLWFVGVYSKHIGMIDLNTLELVEIPIDVDLDALGTIDVDSKGMVWFTALTLGTKGMLYRFDPTNKEIKAYDLPIGSPVGISIDEARGKIWINDHGSNLFVSFNPSTSEVIRYSTSLPARYTNIGLYEDCIKGSSRLECSGYPVSLPYWNAIDSKGRIWFNEHQGNAIAVFDPDNSTLVEYNIPSYNKTFGNCNDYDEPCGIANTLRFALHDDGSKVRVWFTEFTENKIGMLDPDAKELPFTVSTNTDTIRVKKGETARVDVSVNAREPVVVDMLASGSIDANGRLSKSKISAEYDEYTVRFDGPSSKTVTLILKPNELESGEYTLTIGARSDEVTYSKVVRLIVE</sequence>
<evidence type="ECO:0000313" key="2">
    <source>
        <dbReference type="Proteomes" id="UP000236248"/>
    </source>
</evidence>
<keyword evidence="2" id="KW-1185">Reference proteome</keyword>
<reference evidence="2" key="1">
    <citation type="submission" date="2018-01" db="EMBL/GenBank/DDBJ databases">
        <authorList>
            <person name="Kerou L M."/>
        </authorList>
    </citation>
    <scope>NUCLEOTIDE SEQUENCE [LARGE SCALE GENOMIC DNA]</scope>
    <source>
        <strain evidence="2">SCU2</strain>
    </source>
</reference>
<evidence type="ECO:0000313" key="1">
    <source>
        <dbReference type="EMBL" id="SPC34457.1"/>
    </source>
</evidence>
<gene>
    <name evidence="1" type="ORF">NCAV_1290</name>
</gene>
<dbReference type="PANTHER" id="PTHR40274">
    <property type="entry name" value="VIRGINIAMYCIN B LYASE"/>
    <property type="match status" value="1"/>
</dbReference>
<protein>
    <submittedName>
        <fullName evidence="1">Uncharacterized protein</fullName>
    </submittedName>
</protein>
<dbReference type="KEGG" id="ncv:NCAV_1290"/>
<dbReference type="RefSeq" id="WP_103286891.1">
    <property type="nucleotide sequence ID" value="NZ_LT981265.1"/>
</dbReference>
<dbReference type="EMBL" id="LT981265">
    <property type="protein sequence ID" value="SPC34457.1"/>
    <property type="molecule type" value="Genomic_DNA"/>
</dbReference>
<accession>A0A2K5AS50</accession>
<dbReference type="AlphaFoldDB" id="A0A2K5AS50"/>